<accession>A0A4U9D9S7</accession>
<organism evidence="1 2">
    <name type="scientific">Raoultella terrigena</name>
    <name type="common">Klebsiella terrigena</name>
    <dbReference type="NCBI Taxonomy" id="577"/>
    <lineage>
        <taxon>Bacteria</taxon>
        <taxon>Pseudomonadati</taxon>
        <taxon>Pseudomonadota</taxon>
        <taxon>Gammaproteobacteria</taxon>
        <taxon>Enterobacterales</taxon>
        <taxon>Enterobacteriaceae</taxon>
        <taxon>Klebsiella/Raoultella group</taxon>
        <taxon>Raoultella</taxon>
    </lineage>
</organism>
<dbReference type="SUPFAM" id="SSF53067">
    <property type="entry name" value="Actin-like ATPase domain"/>
    <property type="match status" value="1"/>
</dbReference>
<keyword evidence="1" id="KW-0418">Kinase</keyword>
<keyword evidence="1" id="KW-0808">Transferase</keyword>
<gene>
    <name evidence="1" type="ORF">NCTC9185_06935</name>
</gene>
<dbReference type="GO" id="GO:0016301">
    <property type="term" value="F:kinase activity"/>
    <property type="evidence" value="ECO:0007669"/>
    <property type="project" value="UniProtKB-KW"/>
</dbReference>
<reference evidence="1 2" key="1">
    <citation type="submission" date="2019-04" db="EMBL/GenBank/DDBJ databases">
        <authorList>
            <consortium name="Pathogen Informatics"/>
        </authorList>
    </citation>
    <scope>NUCLEOTIDE SEQUENCE [LARGE SCALE GENOMIC DNA]</scope>
    <source>
        <strain evidence="1 2">NCTC9185</strain>
    </source>
</reference>
<sequence length="47" mass="5098">MPATQQEFIIALDEGTTNAKAVVLDGRGNVIVKFSQPLAIQTPRDGW</sequence>
<dbReference type="Gene3D" id="3.30.420.40">
    <property type="match status" value="1"/>
</dbReference>
<dbReference type="AlphaFoldDB" id="A0A4U9D9S7"/>
<dbReference type="EMBL" id="CABDVU010000001">
    <property type="protein sequence ID" value="VTN14867.1"/>
    <property type="molecule type" value="Genomic_DNA"/>
</dbReference>
<evidence type="ECO:0000313" key="2">
    <source>
        <dbReference type="Proteomes" id="UP000339249"/>
    </source>
</evidence>
<dbReference type="InterPro" id="IPR043129">
    <property type="entry name" value="ATPase_NBD"/>
</dbReference>
<protein>
    <submittedName>
        <fullName evidence="1">Glycerol kinase</fullName>
    </submittedName>
</protein>
<proteinExistence type="predicted"/>
<dbReference type="Proteomes" id="UP000339249">
    <property type="component" value="Unassembled WGS sequence"/>
</dbReference>
<name>A0A4U9D9S7_RAOTE</name>
<evidence type="ECO:0000313" key="1">
    <source>
        <dbReference type="EMBL" id="VTN14867.1"/>
    </source>
</evidence>